<name>A0AAU8BRN1_9VIBR</name>
<accession>A0AAU8BRN1</accession>
<keyword evidence="2" id="KW-0547">Nucleotide-binding</keyword>
<dbReference type="Gene3D" id="3.40.50.300">
    <property type="entry name" value="P-loop containing nucleotide triphosphate hydrolases"/>
    <property type="match status" value="1"/>
</dbReference>
<protein>
    <submittedName>
        <fullName evidence="5">Urea ABC transporter ATP-binding protein UrtD</fullName>
    </submittedName>
</protein>
<dbReference type="InterPro" id="IPR051120">
    <property type="entry name" value="ABC_AA/LPS_Transport"/>
</dbReference>
<dbReference type="AlphaFoldDB" id="A0AAU8BRN1"/>
<dbReference type="FunFam" id="3.40.50.300:FF:000421">
    <property type="entry name" value="Branched-chain amino acid ABC transporter ATP-binding protein"/>
    <property type="match status" value="1"/>
</dbReference>
<dbReference type="GO" id="GO:0005886">
    <property type="term" value="C:plasma membrane"/>
    <property type="evidence" value="ECO:0007669"/>
    <property type="project" value="TreeGrafter"/>
</dbReference>
<dbReference type="SUPFAM" id="SSF52540">
    <property type="entry name" value="P-loop containing nucleoside triphosphate hydrolases"/>
    <property type="match status" value="1"/>
</dbReference>
<sequence length="283" mass="31506">MTTLHRAQQFKTSVQEITKRDEVFSFLKPEQHPLVDTRHNILLYVEGVNKSFDGFKAINDLNLYIKEGELRCIIGPNGAGKTTMMDIITGKTKPDTGEVWLGSNINLLKMNESDIANAGVGRKFQKPTVIECLTVWQNLELAMSGVRGVWGTYTASLSGEQQDKLESVLELIHLKDNATLNAGNLSHGQKQWLEIGMLLMQNPKLLLVDEPVAGMTHQEMDRTSELLNSLAGKHSVVVVEHDMDFVRSIASHVTVLHQGHVLAEGTMDQVQSHPEVKQVYLGE</sequence>
<dbReference type="InterPro" id="IPR017781">
    <property type="entry name" value="ABC_transptr_urea_ATP-bd_UrtD"/>
</dbReference>
<dbReference type="InterPro" id="IPR003439">
    <property type="entry name" value="ABC_transporter-like_ATP-bd"/>
</dbReference>
<evidence type="ECO:0000313" key="5">
    <source>
        <dbReference type="EMBL" id="XCD18467.1"/>
    </source>
</evidence>
<reference evidence="5" key="1">
    <citation type="submission" date="2023-01" db="EMBL/GenBank/DDBJ databases">
        <title>Vibrio sp. CB1-14 genome sequencing.</title>
        <authorList>
            <person name="Otstavnykh N."/>
            <person name="Isaeva M."/>
            <person name="Meleshko D."/>
        </authorList>
    </citation>
    <scope>NUCLEOTIDE SEQUENCE</scope>
    <source>
        <strain evidence="5">CB1-14</strain>
    </source>
</reference>
<dbReference type="InterPro" id="IPR027417">
    <property type="entry name" value="P-loop_NTPase"/>
</dbReference>
<dbReference type="PANTHER" id="PTHR45772:SF8">
    <property type="entry name" value="HIGH-AFFINITY BRANCHED-CHAIN AMINO ACID TRANSPORT ATP-BINDING PROTEIN"/>
    <property type="match status" value="1"/>
</dbReference>
<dbReference type="Pfam" id="PF00005">
    <property type="entry name" value="ABC_tran"/>
    <property type="match status" value="1"/>
</dbReference>
<keyword evidence="1" id="KW-0813">Transport</keyword>
<evidence type="ECO:0000259" key="4">
    <source>
        <dbReference type="PROSITE" id="PS50893"/>
    </source>
</evidence>
<proteinExistence type="predicted"/>
<evidence type="ECO:0000256" key="3">
    <source>
        <dbReference type="ARBA" id="ARBA00022840"/>
    </source>
</evidence>
<dbReference type="GO" id="GO:0016887">
    <property type="term" value="F:ATP hydrolysis activity"/>
    <property type="evidence" value="ECO:0007669"/>
    <property type="project" value="InterPro"/>
</dbReference>
<dbReference type="PROSITE" id="PS50893">
    <property type="entry name" value="ABC_TRANSPORTER_2"/>
    <property type="match status" value="1"/>
</dbReference>
<dbReference type="EMBL" id="CP115921">
    <property type="protein sequence ID" value="XCD18467.1"/>
    <property type="molecule type" value="Genomic_DNA"/>
</dbReference>
<keyword evidence="3 5" id="KW-0067">ATP-binding</keyword>
<evidence type="ECO:0000256" key="2">
    <source>
        <dbReference type="ARBA" id="ARBA00022741"/>
    </source>
</evidence>
<gene>
    <name evidence="5" type="primary">urtD</name>
    <name evidence="5" type="ORF">PG915_16975</name>
</gene>
<dbReference type="CDD" id="cd03219">
    <property type="entry name" value="ABC_Mj1267_LivG_branched"/>
    <property type="match status" value="1"/>
</dbReference>
<organism evidence="5">
    <name type="scientific">Vibrio chaetopteri</name>
    <dbReference type="NCBI Taxonomy" id="3016528"/>
    <lineage>
        <taxon>Bacteria</taxon>
        <taxon>Pseudomonadati</taxon>
        <taxon>Pseudomonadota</taxon>
        <taxon>Gammaproteobacteria</taxon>
        <taxon>Vibrionales</taxon>
        <taxon>Vibrionaceae</taxon>
        <taxon>Vibrio</taxon>
    </lineage>
</organism>
<evidence type="ECO:0000256" key="1">
    <source>
        <dbReference type="ARBA" id="ARBA00022448"/>
    </source>
</evidence>
<dbReference type="NCBIfam" id="TIGR03411">
    <property type="entry name" value="urea_trans_UrtD"/>
    <property type="match status" value="1"/>
</dbReference>
<dbReference type="PANTHER" id="PTHR45772">
    <property type="entry name" value="CONSERVED COMPONENT OF ABC TRANSPORTER FOR NATURAL AMINO ACIDS-RELATED"/>
    <property type="match status" value="1"/>
</dbReference>
<dbReference type="InterPro" id="IPR003593">
    <property type="entry name" value="AAA+_ATPase"/>
</dbReference>
<dbReference type="KEGG" id="vck:PG915_16975"/>
<dbReference type="Pfam" id="PF12399">
    <property type="entry name" value="BCA_ABC_TP_C"/>
    <property type="match status" value="1"/>
</dbReference>
<dbReference type="InterPro" id="IPR032823">
    <property type="entry name" value="BCA_ABC_TP_C"/>
</dbReference>
<dbReference type="SMART" id="SM00382">
    <property type="entry name" value="AAA"/>
    <property type="match status" value="1"/>
</dbReference>
<dbReference type="RefSeq" id="WP_353499609.1">
    <property type="nucleotide sequence ID" value="NZ_CP115921.1"/>
</dbReference>
<dbReference type="GO" id="GO:0005524">
    <property type="term" value="F:ATP binding"/>
    <property type="evidence" value="ECO:0007669"/>
    <property type="project" value="UniProtKB-KW"/>
</dbReference>
<feature type="domain" description="ABC transporter" evidence="4">
    <location>
        <begin position="43"/>
        <end position="283"/>
    </location>
</feature>